<proteinExistence type="predicted"/>
<reference evidence="1" key="1">
    <citation type="submission" date="2018-11" db="EMBL/GenBank/DDBJ databases">
        <authorList>
            <consortium name="Genoscope - CEA"/>
            <person name="William W."/>
        </authorList>
    </citation>
    <scope>NUCLEOTIDE SEQUENCE</scope>
</reference>
<gene>
    <name evidence="1" type="ORF">BRAA04T16493Z</name>
</gene>
<organism evidence="1">
    <name type="scientific">Brassica campestris</name>
    <name type="common">Field mustard</name>
    <dbReference type="NCBI Taxonomy" id="3711"/>
    <lineage>
        <taxon>Eukaryota</taxon>
        <taxon>Viridiplantae</taxon>
        <taxon>Streptophyta</taxon>
        <taxon>Embryophyta</taxon>
        <taxon>Tracheophyta</taxon>
        <taxon>Spermatophyta</taxon>
        <taxon>Magnoliopsida</taxon>
        <taxon>eudicotyledons</taxon>
        <taxon>Gunneridae</taxon>
        <taxon>Pentapetalae</taxon>
        <taxon>rosids</taxon>
        <taxon>malvids</taxon>
        <taxon>Brassicales</taxon>
        <taxon>Brassicaceae</taxon>
        <taxon>Brassiceae</taxon>
        <taxon>Brassica</taxon>
    </lineage>
</organism>
<accession>A0A3P6BYV6</accession>
<protein>
    <submittedName>
        <fullName evidence="1">Uncharacterized protein</fullName>
    </submittedName>
</protein>
<name>A0A3P6BYV6_BRACM</name>
<dbReference type="AlphaFoldDB" id="A0A3P6BYV6"/>
<evidence type="ECO:0000313" key="1">
    <source>
        <dbReference type="EMBL" id="VDD11497.1"/>
    </source>
</evidence>
<dbReference type="EMBL" id="LR031576">
    <property type="protein sequence ID" value="VDD11497.1"/>
    <property type="molecule type" value="Genomic_DNA"/>
</dbReference>
<sequence length="35" mass="3911">MVDEETTFHLLISPSTSSNQSKLVMSSSTTRIQRV</sequence>